<reference evidence="9" key="1">
    <citation type="submission" date="2025-08" db="UniProtKB">
        <authorList>
            <consortium name="RefSeq"/>
        </authorList>
    </citation>
    <scope>IDENTIFICATION</scope>
</reference>
<dbReference type="InterPro" id="IPR011051">
    <property type="entry name" value="RmlC_Cupin_sf"/>
</dbReference>
<dbReference type="InterPro" id="IPR014710">
    <property type="entry name" value="RmlC-like_jellyroll"/>
</dbReference>
<keyword evidence="3" id="KW-0662">Pyridine nucleotide biosynthesis</keyword>
<dbReference type="AlphaFoldDB" id="A0A6P7X5F2"/>
<dbReference type="GO" id="GO:0005506">
    <property type="term" value="F:iron ion binding"/>
    <property type="evidence" value="ECO:0007669"/>
    <property type="project" value="InterPro"/>
</dbReference>
<dbReference type="RefSeq" id="XP_030045364.1">
    <property type="nucleotide sequence ID" value="XM_030189504.1"/>
</dbReference>
<evidence type="ECO:0000256" key="7">
    <source>
        <dbReference type="ARBA" id="ARBA00023004"/>
    </source>
</evidence>
<evidence type="ECO:0000313" key="9">
    <source>
        <dbReference type="RefSeq" id="XP_030045364.1"/>
    </source>
</evidence>
<keyword evidence="4" id="KW-0479">Metal-binding</keyword>
<dbReference type="GO" id="GO:0046874">
    <property type="term" value="P:quinolinate metabolic process"/>
    <property type="evidence" value="ECO:0007669"/>
    <property type="project" value="TreeGrafter"/>
</dbReference>
<gene>
    <name evidence="9" type="primary">LOC115459702</name>
</gene>
<keyword evidence="8" id="KW-1185">Reference proteome</keyword>
<protein>
    <submittedName>
        <fullName evidence="9">3-hydroxyanthranilate 3,4-dioxygenase-like</fullName>
    </submittedName>
</protein>
<dbReference type="OrthoDB" id="204928at2759"/>
<dbReference type="GO" id="GO:0034354">
    <property type="term" value="P:'de novo' NAD+ biosynthetic process from L-tryptophan"/>
    <property type="evidence" value="ECO:0007669"/>
    <property type="project" value="TreeGrafter"/>
</dbReference>
<keyword evidence="5" id="KW-0223">Dioxygenase</keyword>
<name>A0A6P7X5F2_9AMPH</name>
<dbReference type="Proteomes" id="UP000515156">
    <property type="component" value="Unplaced"/>
</dbReference>
<sequence>MFVGGPNQRKDYHIEEGEELFFQVKGDICLKIIQHDKHRDIYIREGEMFLLPARIPHSPQRFADTVGLVFERERLKTETDGLR</sequence>
<evidence type="ECO:0000256" key="2">
    <source>
        <dbReference type="ARBA" id="ARBA00002752"/>
    </source>
</evidence>
<dbReference type="PANTHER" id="PTHR15497">
    <property type="entry name" value="3-HYDROXYANTHRANILATE 3,4-DIOXYGENASE"/>
    <property type="match status" value="1"/>
</dbReference>
<comment type="cofactor">
    <cofactor evidence="1">
        <name>Fe(2+)</name>
        <dbReference type="ChEBI" id="CHEBI:29033"/>
    </cofactor>
</comment>
<dbReference type="KEGG" id="muo:115459702"/>
<evidence type="ECO:0000256" key="1">
    <source>
        <dbReference type="ARBA" id="ARBA00001954"/>
    </source>
</evidence>
<dbReference type="GeneID" id="115459702"/>
<evidence type="ECO:0000256" key="3">
    <source>
        <dbReference type="ARBA" id="ARBA00022642"/>
    </source>
</evidence>
<organism evidence="8 9">
    <name type="scientific">Microcaecilia unicolor</name>
    <dbReference type="NCBI Taxonomy" id="1415580"/>
    <lineage>
        <taxon>Eukaryota</taxon>
        <taxon>Metazoa</taxon>
        <taxon>Chordata</taxon>
        <taxon>Craniata</taxon>
        <taxon>Vertebrata</taxon>
        <taxon>Euteleostomi</taxon>
        <taxon>Amphibia</taxon>
        <taxon>Gymnophiona</taxon>
        <taxon>Siphonopidae</taxon>
        <taxon>Microcaecilia</taxon>
    </lineage>
</organism>
<comment type="function">
    <text evidence="2">Catalyzes the oxidative ring opening of 3-hydroxyanthranilate to 2-amino-3-carboxymuconate semialdehyde, which spontaneously cyclizes to quinolinate.</text>
</comment>
<keyword evidence="7" id="KW-0408">Iron</keyword>
<dbReference type="InParanoid" id="A0A6P7X5F2"/>
<keyword evidence="6" id="KW-0560">Oxidoreductase</keyword>
<proteinExistence type="predicted"/>
<evidence type="ECO:0000313" key="8">
    <source>
        <dbReference type="Proteomes" id="UP000515156"/>
    </source>
</evidence>
<dbReference type="Gene3D" id="2.60.120.10">
    <property type="entry name" value="Jelly Rolls"/>
    <property type="match status" value="1"/>
</dbReference>
<dbReference type="PANTHER" id="PTHR15497:SF1">
    <property type="entry name" value="3-HYDROXYANTHRANILATE 3,4-DIOXYGENASE"/>
    <property type="match status" value="1"/>
</dbReference>
<dbReference type="InterPro" id="IPR010329">
    <property type="entry name" value="3hydroanth_dOase"/>
</dbReference>
<dbReference type="Pfam" id="PF06052">
    <property type="entry name" value="3-HAO"/>
    <property type="match status" value="1"/>
</dbReference>
<accession>A0A6P7X5F2</accession>
<evidence type="ECO:0000256" key="5">
    <source>
        <dbReference type="ARBA" id="ARBA00022964"/>
    </source>
</evidence>
<dbReference type="GO" id="GO:0000334">
    <property type="term" value="F:3-hydroxyanthranilate 3,4-dioxygenase activity"/>
    <property type="evidence" value="ECO:0007669"/>
    <property type="project" value="InterPro"/>
</dbReference>
<evidence type="ECO:0000256" key="4">
    <source>
        <dbReference type="ARBA" id="ARBA00022723"/>
    </source>
</evidence>
<evidence type="ECO:0000256" key="6">
    <source>
        <dbReference type="ARBA" id="ARBA00023002"/>
    </source>
</evidence>
<dbReference type="GO" id="GO:0005737">
    <property type="term" value="C:cytoplasm"/>
    <property type="evidence" value="ECO:0007669"/>
    <property type="project" value="TreeGrafter"/>
</dbReference>
<dbReference type="SUPFAM" id="SSF51182">
    <property type="entry name" value="RmlC-like cupins"/>
    <property type="match status" value="1"/>
</dbReference>